<dbReference type="AlphaFoldDB" id="A0A813RYQ2"/>
<evidence type="ECO:0000313" key="3">
    <source>
        <dbReference type="EMBL" id="CAF0791557.1"/>
    </source>
</evidence>
<feature type="coiled-coil region" evidence="1">
    <location>
        <begin position="131"/>
        <end position="176"/>
    </location>
</feature>
<feature type="compositionally biased region" description="Basic and acidic residues" evidence="2">
    <location>
        <begin position="714"/>
        <end position="723"/>
    </location>
</feature>
<dbReference type="GO" id="GO:0060271">
    <property type="term" value="P:cilium assembly"/>
    <property type="evidence" value="ECO:0007669"/>
    <property type="project" value="TreeGrafter"/>
</dbReference>
<evidence type="ECO:0000256" key="2">
    <source>
        <dbReference type="SAM" id="MobiDB-lite"/>
    </source>
</evidence>
<keyword evidence="1" id="KW-0175">Coiled coil</keyword>
<feature type="coiled-coil region" evidence="1">
    <location>
        <begin position="464"/>
        <end position="603"/>
    </location>
</feature>
<feature type="region of interest" description="Disordered" evidence="2">
    <location>
        <begin position="714"/>
        <end position="734"/>
    </location>
</feature>
<dbReference type="GO" id="GO:0007020">
    <property type="term" value="P:microtubule nucleation"/>
    <property type="evidence" value="ECO:0007669"/>
    <property type="project" value="TreeGrafter"/>
</dbReference>
<dbReference type="GO" id="GO:0007099">
    <property type="term" value="P:centriole replication"/>
    <property type="evidence" value="ECO:0007669"/>
    <property type="project" value="TreeGrafter"/>
</dbReference>
<dbReference type="PANTHER" id="PTHR46725">
    <property type="entry name" value="COILED-COIL DOMAIN-CONTAINING PROTEIN 57"/>
    <property type="match status" value="1"/>
</dbReference>
<organism evidence="3 4">
    <name type="scientific">Brachionus calyciflorus</name>
    <dbReference type="NCBI Taxonomy" id="104777"/>
    <lineage>
        <taxon>Eukaryota</taxon>
        <taxon>Metazoa</taxon>
        <taxon>Spiralia</taxon>
        <taxon>Gnathifera</taxon>
        <taxon>Rotifera</taxon>
        <taxon>Eurotatoria</taxon>
        <taxon>Monogononta</taxon>
        <taxon>Pseudotrocha</taxon>
        <taxon>Ploima</taxon>
        <taxon>Brachionidae</taxon>
        <taxon>Brachionus</taxon>
    </lineage>
</organism>
<gene>
    <name evidence="3" type="ORF">OXX778_LOCUS5994</name>
</gene>
<reference evidence="3" key="1">
    <citation type="submission" date="2021-02" db="EMBL/GenBank/DDBJ databases">
        <authorList>
            <person name="Nowell W R."/>
        </authorList>
    </citation>
    <scope>NUCLEOTIDE SEQUENCE</scope>
    <source>
        <strain evidence="3">Ploen Becks lab</strain>
    </source>
</reference>
<dbReference type="Proteomes" id="UP000663879">
    <property type="component" value="Unassembled WGS sequence"/>
</dbReference>
<evidence type="ECO:0000256" key="1">
    <source>
        <dbReference type="SAM" id="Coils"/>
    </source>
</evidence>
<comment type="caution">
    <text evidence="3">The sequence shown here is derived from an EMBL/GenBank/DDBJ whole genome shotgun (WGS) entry which is preliminary data.</text>
</comment>
<dbReference type="InterPro" id="IPR042481">
    <property type="entry name" value="CCDC57"/>
</dbReference>
<keyword evidence="4" id="KW-1185">Reference proteome</keyword>
<dbReference type="OrthoDB" id="568502at2759"/>
<dbReference type="GO" id="GO:0005814">
    <property type="term" value="C:centriole"/>
    <property type="evidence" value="ECO:0007669"/>
    <property type="project" value="TreeGrafter"/>
</dbReference>
<dbReference type="EMBL" id="CAJNOC010000685">
    <property type="protein sequence ID" value="CAF0791557.1"/>
    <property type="molecule type" value="Genomic_DNA"/>
</dbReference>
<feature type="compositionally biased region" description="Acidic residues" evidence="2">
    <location>
        <begin position="724"/>
        <end position="734"/>
    </location>
</feature>
<dbReference type="GO" id="GO:0005876">
    <property type="term" value="C:spindle microtubule"/>
    <property type="evidence" value="ECO:0007669"/>
    <property type="project" value="TreeGrafter"/>
</dbReference>
<name>A0A813RYQ2_9BILA</name>
<proteinExistence type="predicted"/>
<protein>
    <submittedName>
        <fullName evidence="3">Uncharacterized protein</fullName>
    </submittedName>
</protein>
<dbReference type="PANTHER" id="PTHR46725:SF1">
    <property type="entry name" value="COILED-COIL DOMAIN-CONTAINING PROTEIN 57"/>
    <property type="match status" value="1"/>
</dbReference>
<dbReference type="GO" id="GO:0034451">
    <property type="term" value="C:centriolar satellite"/>
    <property type="evidence" value="ECO:0007669"/>
    <property type="project" value="TreeGrafter"/>
</dbReference>
<feature type="coiled-coil region" evidence="1">
    <location>
        <begin position="18"/>
        <end position="101"/>
    </location>
</feature>
<evidence type="ECO:0000313" key="4">
    <source>
        <dbReference type="Proteomes" id="UP000663879"/>
    </source>
</evidence>
<accession>A0A813RYQ2</accession>
<sequence>MDNNALKEIAEQKEKEWRLIQEQRIDVLEKTLNQKTNELKEEKTKFNQLKEDFKFNLKLLEERDSELEKFEQTLTNVRKQLSDKNAEISELKIKIDDFKKLNDTEKTSIDELKKYYITRLNQKNSEFEKFRSLKDNEISQERAEIEKLKRDLQMQIKDLEFDLDRQRDEMKNEFDQLMKKREHEYRIQIDEFNTVILAKDLEIKMLRNELSYTRDDYEKVKNTTETNENTAKNLERKLKEKEWELRDTLVLKDAKIKDLEVKLEQFDNKNKSIIDELTRKNQESSKFLYEKDLLIEKLKCSLSEEKLKIVNLNQQLEEYREIRPRVTDTTEELDKLRQKLIDSEKEIISLNEEIEKLRAKTLVKNDTEDKFKLEIDFLKSRCNELETEKVSLNSEWIQKYHHLENLKIEDSDFLNKSLQESRDQALAQVKRLEEKLIYKENVIKSILSTDPLGTHVNEIQDLSENKFKDENEKLKSIIRQMRQEIESIESNEVRDKPATVKFNEDLEKQLIELKHKNRELQSKIDEYVVNQKIPDDKLTDNTILNSHLKQLNETINLLRKEKVDLTTYCKKQQTKLIYLEKQINEENEKERHKQNQIETLKYELTSQERRLNTEITNLKTIIQNLGLELQTTRREADEYHKITIEKNSEISSLEHKISELNLKLSTSGQTINFGAQELFIEQLKEEIKRISNLNQQLQIKARQLNHENLRLKQAEQKSKKENVIDESDEETEDEEIDNLMNNKKEIESLKNKLKTAAKYINNLIEEKEHLIELSNQLRGELNRVKFDNENLALIRANRENELLNLEPLKMETKMPPRPKTQFTSRLEQLEKKQYELTKQQLTQQKKTKSDPDFEKQLYKVNNYTDSTVGSTDETITSSVKSENLKELWKILDNKPDDSIITNELKPQVKKVAIINSKSPSLKPKTPRLNSKPQANKPKIRNYNLKE</sequence>
<dbReference type="GO" id="GO:0045931">
    <property type="term" value="P:positive regulation of mitotic cell cycle"/>
    <property type="evidence" value="ECO:0007669"/>
    <property type="project" value="TreeGrafter"/>
</dbReference>
<feature type="coiled-coil region" evidence="1">
    <location>
        <begin position="217"/>
        <end position="435"/>
    </location>
</feature>
<feature type="region of interest" description="Disordered" evidence="2">
    <location>
        <begin position="915"/>
        <end position="946"/>
    </location>
</feature>